<dbReference type="GO" id="GO:0005840">
    <property type="term" value="C:ribosome"/>
    <property type="evidence" value="ECO:0007669"/>
    <property type="project" value="UniProtKB-KW"/>
</dbReference>
<sequence length="66" mass="8143">MSVKIVVRDGETIQEAVRRFRTVCRRSGLLTGRYVRMADRNRQRYYYESKGVKQRRNRHIRAMRRR</sequence>
<dbReference type="KEGG" id="snep:Enr13x_67380"/>
<keyword evidence="3 5" id="KW-0687">Ribonucleoprotein</keyword>
<dbReference type="InterPro" id="IPR001911">
    <property type="entry name" value="Ribosomal_bS21"/>
</dbReference>
<dbReference type="GO" id="GO:0006412">
    <property type="term" value="P:translation"/>
    <property type="evidence" value="ECO:0007669"/>
    <property type="project" value="UniProtKB-UniRule"/>
</dbReference>
<protein>
    <recommendedName>
        <fullName evidence="4 5">Small ribosomal subunit protein bS21</fullName>
    </recommendedName>
</protein>
<dbReference type="Proteomes" id="UP000319004">
    <property type="component" value="Chromosome"/>
</dbReference>
<dbReference type="GO" id="GO:1990904">
    <property type="term" value="C:ribonucleoprotein complex"/>
    <property type="evidence" value="ECO:0007669"/>
    <property type="project" value="UniProtKB-KW"/>
</dbReference>
<dbReference type="AlphaFoldDB" id="A0A518I131"/>
<evidence type="ECO:0000256" key="1">
    <source>
        <dbReference type="ARBA" id="ARBA00006640"/>
    </source>
</evidence>
<evidence type="ECO:0000313" key="6">
    <source>
        <dbReference type="EMBL" id="QDV46829.1"/>
    </source>
</evidence>
<dbReference type="HAMAP" id="MF_00358">
    <property type="entry name" value="Ribosomal_bS21"/>
    <property type="match status" value="1"/>
</dbReference>
<proteinExistence type="inferred from homology"/>
<dbReference type="EMBL" id="CP037423">
    <property type="protein sequence ID" value="QDV46829.1"/>
    <property type="molecule type" value="Genomic_DNA"/>
</dbReference>
<reference evidence="6 7" key="1">
    <citation type="submission" date="2019-03" db="EMBL/GenBank/DDBJ databases">
        <title>Deep-cultivation of Planctomycetes and their phenomic and genomic characterization uncovers novel biology.</title>
        <authorList>
            <person name="Wiegand S."/>
            <person name="Jogler M."/>
            <person name="Boedeker C."/>
            <person name="Pinto D."/>
            <person name="Vollmers J."/>
            <person name="Rivas-Marin E."/>
            <person name="Kohn T."/>
            <person name="Peeters S.H."/>
            <person name="Heuer A."/>
            <person name="Rast P."/>
            <person name="Oberbeckmann S."/>
            <person name="Bunk B."/>
            <person name="Jeske O."/>
            <person name="Meyerdierks A."/>
            <person name="Storesund J.E."/>
            <person name="Kallscheuer N."/>
            <person name="Luecker S."/>
            <person name="Lage O.M."/>
            <person name="Pohl T."/>
            <person name="Merkel B.J."/>
            <person name="Hornburger P."/>
            <person name="Mueller R.-W."/>
            <person name="Bruemmer F."/>
            <person name="Labrenz M."/>
            <person name="Spormann A.M."/>
            <person name="Op den Camp H."/>
            <person name="Overmann J."/>
            <person name="Amann R."/>
            <person name="Jetten M.S.M."/>
            <person name="Mascher T."/>
            <person name="Medema M.H."/>
            <person name="Devos D.P."/>
            <person name="Kaster A.-K."/>
            <person name="Ovreas L."/>
            <person name="Rohde M."/>
            <person name="Galperin M.Y."/>
            <person name="Jogler C."/>
        </authorList>
    </citation>
    <scope>NUCLEOTIDE SEQUENCE [LARGE SCALE GENOMIC DNA]</scope>
    <source>
        <strain evidence="6 7">Enr13</strain>
    </source>
</reference>
<accession>A0A518I131</accession>
<evidence type="ECO:0000256" key="2">
    <source>
        <dbReference type="ARBA" id="ARBA00022980"/>
    </source>
</evidence>
<evidence type="ECO:0000313" key="7">
    <source>
        <dbReference type="Proteomes" id="UP000319004"/>
    </source>
</evidence>
<organism evidence="6 7">
    <name type="scientific">Stieleria neptunia</name>
    <dbReference type="NCBI Taxonomy" id="2527979"/>
    <lineage>
        <taxon>Bacteria</taxon>
        <taxon>Pseudomonadati</taxon>
        <taxon>Planctomycetota</taxon>
        <taxon>Planctomycetia</taxon>
        <taxon>Pirellulales</taxon>
        <taxon>Pirellulaceae</taxon>
        <taxon>Stieleria</taxon>
    </lineage>
</organism>
<evidence type="ECO:0000256" key="3">
    <source>
        <dbReference type="ARBA" id="ARBA00023274"/>
    </source>
</evidence>
<keyword evidence="7" id="KW-1185">Reference proteome</keyword>
<comment type="similarity">
    <text evidence="1 5">Belongs to the bacterial ribosomal protein bS21 family.</text>
</comment>
<name>A0A518I131_9BACT</name>
<evidence type="ECO:0000256" key="5">
    <source>
        <dbReference type="HAMAP-Rule" id="MF_00358"/>
    </source>
</evidence>
<dbReference type="GO" id="GO:0003735">
    <property type="term" value="F:structural constituent of ribosome"/>
    <property type="evidence" value="ECO:0007669"/>
    <property type="project" value="InterPro"/>
</dbReference>
<keyword evidence="2 5" id="KW-0689">Ribosomal protein</keyword>
<gene>
    <name evidence="6" type="primary">rpsU_2</name>
    <name evidence="5" type="synonym">rpsU</name>
    <name evidence="6" type="ORF">Enr13x_67380</name>
</gene>
<evidence type="ECO:0000256" key="4">
    <source>
        <dbReference type="ARBA" id="ARBA00035135"/>
    </source>
</evidence>